<proteinExistence type="predicted"/>
<reference evidence="1 2" key="1">
    <citation type="journal article" date="2020" name="Genome Biol. Evol.">
        <title>A new high-quality draft genome assembly of the Chinese cordyceps Ophiocordyceps sinensis.</title>
        <authorList>
            <person name="Shu R."/>
            <person name="Zhang J."/>
            <person name="Meng Q."/>
            <person name="Zhang H."/>
            <person name="Zhou G."/>
            <person name="Li M."/>
            <person name="Wu P."/>
            <person name="Zhao Y."/>
            <person name="Chen C."/>
            <person name="Qin Q."/>
        </authorList>
    </citation>
    <scope>NUCLEOTIDE SEQUENCE [LARGE SCALE GENOMIC DNA]</scope>
    <source>
        <strain evidence="1 2">IOZ07</strain>
    </source>
</reference>
<gene>
    <name evidence="1" type="ORF">G6O67_005608</name>
</gene>
<evidence type="ECO:0000313" key="2">
    <source>
        <dbReference type="Proteomes" id="UP000557566"/>
    </source>
</evidence>
<protein>
    <submittedName>
        <fullName evidence="1">Uncharacterized protein</fullName>
    </submittedName>
</protein>
<sequence length="215" mass="24418">MQEQLDWLSGNGHSDLVEFVILSGGLGSSTYVRDRIQQHLASFPYPNAPRADVIPCQDPQLVVPYTASRHPNEHVVNDPFDSKKLWAVDQIQWLIRKGDNINPNDPLVKTFEIHLAEQDMTRSWDADIVVSQNEIGSLPHGLSQAGVTKLCQIKSNLDGVQQHQLVLKQKRGTCFRRGYRFYICRFDVGVVVAPADLRFELWFGDQRFLGEPQAH</sequence>
<evidence type="ECO:0000313" key="1">
    <source>
        <dbReference type="EMBL" id="KAF4506923.1"/>
    </source>
</evidence>
<dbReference type="AlphaFoldDB" id="A0A8H4LWS2"/>
<dbReference type="Proteomes" id="UP000557566">
    <property type="component" value="Unassembled WGS sequence"/>
</dbReference>
<dbReference type="OrthoDB" id="2394218at2759"/>
<name>A0A8H4LWS2_9HYPO</name>
<dbReference type="EMBL" id="JAAVMX010000006">
    <property type="protein sequence ID" value="KAF4506923.1"/>
    <property type="molecule type" value="Genomic_DNA"/>
</dbReference>
<keyword evidence="2" id="KW-1185">Reference proteome</keyword>
<comment type="caution">
    <text evidence="1">The sequence shown here is derived from an EMBL/GenBank/DDBJ whole genome shotgun (WGS) entry which is preliminary data.</text>
</comment>
<organism evidence="1 2">
    <name type="scientific">Ophiocordyceps sinensis</name>
    <dbReference type="NCBI Taxonomy" id="72228"/>
    <lineage>
        <taxon>Eukaryota</taxon>
        <taxon>Fungi</taxon>
        <taxon>Dikarya</taxon>
        <taxon>Ascomycota</taxon>
        <taxon>Pezizomycotina</taxon>
        <taxon>Sordariomycetes</taxon>
        <taxon>Hypocreomycetidae</taxon>
        <taxon>Hypocreales</taxon>
        <taxon>Ophiocordycipitaceae</taxon>
        <taxon>Ophiocordyceps</taxon>
    </lineage>
</organism>
<accession>A0A8H4LWS2</accession>